<dbReference type="AlphaFoldDB" id="A0A0D0E5G4"/>
<dbReference type="OrthoDB" id="1715602at2759"/>
<name>A0A0D0E5G4_9AGAM</name>
<proteinExistence type="predicted"/>
<evidence type="ECO:0000259" key="1">
    <source>
        <dbReference type="Pfam" id="PF05699"/>
    </source>
</evidence>
<dbReference type="InterPro" id="IPR012337">
    <property type="entry name" value="RNaseH-like_sf"/>
</dbReference>
<dbReference type="HOGENOM" id="CLU_009123_11_0_1"/>
<sequence>MWWYEHRGLYPHLSVMALDYLSIPATLIDVGRLFSCGRLLLSHLHSWLSAQSTHALLCPNYWSPLVFIKAQDLTAITSLPDVIGGEDELESGWDAITID</sequence>
<reference evidence="2 3" key="1">
    <citation type="submission" date="2014-04" db="EMBL/GenBank/DDBJ databases">
        <authorList>
            <consortium name="DOE Joint Genome Institute"/>
            <person name="Kuo A."/>
            <person name="Kohler A."/>
            <person name="Jargeat P."/>
            <person name="Nagy L.G."/>
            <person name="Floudas D."/>
            <person name="Copeland A."/>
            <person name="Barry K.W."/>
            <person name="Cichocki N."/>
            <person name="Veneault-Fourrey C."/>
            <person name="LaButti K."/>
            <person name="Lindquist E.A."/>
            <person name="Lipzen A."/>
            <person name="Lundell T."/>
            <person name="Morin E."/>
            <person name="Murat C."/>
            <person name="Sun H."/>
            <person name="Tunlid A."/>
            <person name="Henrissat B."/>
            <person name="Grigoriev I.V."/>
            <person name="Hibbett D.S."/>
            <person name="Martin F."/>
            <person name="Nordberg H.P."/>
            <person name="Cantor M.N."/>
            <person name="Hua S.X."/>
        </authorList>
    </citation>
    <scope>NUCLEOTIDE SEQUENCE [LARGE SCALE GENOMIC DNA]</scope>
    <source>
        <strain evidence="2 3">Ve08.2h10</strain>
    </source>
</reference>
<dbReference type="Pfam" id="PF05699">
    <property type="entry name" value="Dimer_Tnp_hAT"/>
    <property type="match status" value="1"/>
</dbReference>
<evidence type="ECO:0000313" key="3">
    <source>
        <dbReference type="Proteomes" id="UP000054538"/>
    </source>
</evidence>
<feature type="domain" description="HAT C-terminal dimerisation" evidence="1">
    <location>
        <begin position="2"/>
        <end position="62"/>
    </location>
</feature>
<dbReference type="InterPro" id="IPR008906">
    <property type="entry name" value="HATC_C_dom"/>
</dbReference>
<dbReference type="SUPFAM" id="SSF53098">
    <property type="entry name" value="Ribonuclease H-like"/>
    <property type="match status" value="1"/>
</dbReference>
<accession>A0A0D0E5G4</accession>
<evidence type="ECO:0000313" key="2">
    <source>
        <dbReference type="EMBL" id="KIK92730.1"/>
    </source>
</evidence>
<keyword evidence="3" id="KW-1185">Reference proteome</keyword>
<dbReference type="InParanoid" id="A0A0D0E5G4"/>
<gene>
    <name evidence="2" type="ORF">PAXRUDRAFT_146663</name>
</gene>
<reference evidence="3" key="2">
    <citation type="submission" date="2015-01" db="EMBL/GenBank/DDBJ databases">
        <title>Evolutionary Origins and Diversification of the Mycorrhizal Mutualists.</title>
        <authorList>
            <consortium name="DOE Joint Genome Institute"/>
            <consortium name="Mycorrhizal Genomics Consortium"/>
            <person name="Kohler A."/>
            <person name="Kuo A."/>
            <person name="Nagy L.G."/>
            <person name="Floudas D."/>
            <person name="Copeland A."/>
            <person name="Barry K.W."/>
            <person name="Cichocki N."/>
            <person name="Veneault-Fourrey C."/>
            <person name="LaButti K."/>
            <person name="Lindquist E.A."/>
            <person name="Lipzen A."/>
            <person name="Lundell T."/>
            <person name="Morin E."/>
            <person name="Murat C."/>
            <person name="Riley R."/>
            <person name="Ohm R."/>
            <person name="Sun H."/>
            <person name="Tunlid A."/>
            <person name="Henrissat B."/>
            <person name="Grigoriev I.V."/>
            <person name="Hibbett D.S."/>
            <person name="Martin F."/>
        </authorList>
    </citation>
    <scope>NUCLEOTIDE SEQUENCE [LARGE SCALE GENOMIC DNA]</scope>
    <source>
        <strain evidence="3">Ve08.2h10</strain>
    </source>
</reference>
<dbReference type="EMBL" id="KN825249">
    <property type="protein sequence ID" value="KIK92730.1"/>
    <property type="molecule type" value="Genomic_DNA"/>
</dbReference>
<dbReference type="GO" id="GO:0046983">
    <property type="term" value="F:protein dimerization activity"/>
    <property type="evidence" value="ECO:0007669"/>
    <property type="project" value="InterPro"/>
</dbReference>
<dbReference type="Proteomes" id="UP000054538">
    <property type="component" value="Unassembled WGS sequence"/>
</dbReference>
<organism evidence="2 3">
    <name type="scientific">Paxillus rubicundulus Ve08.2h10</name>
    <dbReference type="NCBI Taxonomy" id="930991"/>
    <lineage>
        <taxon>Eukaryota</taxon>
        <taxon>Fungi</taxon>
        <taxon>Dikarya</taxon>
        <taxon>Basidiomycota</taxon>
        <taxon>Agaricomycotina</taxon>
        <taxon>Agaricomycetes</taxon>
        <taxon>Agaricomycetidae</taxon>
        <taxon>Boletales</taxon>
        <taxon>Paxilineae</taxon>
        <taxon>Paxillaceae</taxon>
        <taxon>Paxillus</taxon>
    </lineage>
</organism>
<protein>
    <recommendedName>
        <fullName evidence="1">HAT C-terminal dimerisation domain-containing protein</fullName>
    </recommendedName>
</protein>